<gene>
    <name evidence="1" type="ORF">MGAL_10B003392</name>
</gene>
<dbReference type="Proteomes" id="UP000596742">
    <property type="component" value="Unassembled WGS sequence"/>
</dbReference>
<keyword evidence="2" id="KW-1185">Reference proteome</keyword>
<dbReference type="EMBL" id="UYJE01009016">
    <property type="protein sequence ID" value="VDI69293.1"/>
    <property type="molecule type" value="Genomic_DNA"/>
</dbReference>
<organism evidence="1 2">
    <name type="scientific">Mytilus galloprovincialis</name>
    <name type="common">Mediterranean mussel</name>
    <dbReference type="NCBI Taxonomy" id="29158"/>
    <lineage>
        <taxon>Eukaryota</taxon>
        <taxon>Metazoa</taxon>
        <taxon>Spiralia</taxon>
        <taxon>Lophotrochozoa</taxon>
        <taxon>Mollusca</taxon>
        <taxon>Bivalvia</taxon>
        <taxon>Autobranchia</taxon>
        <taxon>Pteriomorphia</taxon>
        <taxon>Mytilida</taxon>
        <taxon>Mytiloidea</taxon>
        <taxon>Mytilidae</taxon>
        <taxon>Mytilinae</taxon>
        <taxon>Mytilus</taxon>
    </lineage>
</organism>
<sequence length="634" mass="70744">LENVVSGNGVVYRWVTLGPPPPHLIEGRPTPANRWGANWSIGLENVVSGNGVVYRWVTLGPPPPHLIEGRPTPANRWGANWSIDCKNRLIDYESLFNRHIFLQNRIKNRQFDFNKIAEELTVAIEHKDSLLFRHILAYCNILKSDIKFLKQLLELSIENQCGCCAKAIAWQITRLFLKEVSVTECCDIWPGFRCTCKKSNTRHGGDSIYFCSPEVVIIVEVSAKANLCEPNSFYGIPIRYEKQICNSLEGKLITENITSLQDEDPELVTKVTGIDGSRAKHYFAQHRKLSVISPSPIKSEGYPIKQIVIKEPCIQLYCRLKGYIPVGEAHFPNEIDGIQTDTLQGYAELLVEDIRIGSEVGRLGGKSGTLGGFVRYLGKDAFLTCAHVIIDKEYLVTKENRQKIHENTINVYYINQGSLPGTNALPCGELINFAFPPDESDGTTVDAAIIQLDKTCVKINSQNMVFDQNGISRSITDMGMSSEYLNKCCLDYKEVGTIFELQMRSSGSVSGLQQCQDKIVIEKERRQELQTFTDSVNEMVIRNPKPNDISEFIHFKEQVKTVADGELRSPRVFTVYNQLSFSKIAFQLGDSGTCIYAVGPNGITGCIGMAIASHPAGGCIVTPIKAILSSFRML</sequence>
<evidence type="ECO:0000313" key="1">
    <source>
        <dbReference type="EMBL" id="VDI69293.1"/>
    </source>
</evidence>
<dbReference type="OrthoDB" id="6134048at2759"/>
<accession>A0A8B6GVP7</accession>
<reference evidence="1" key="1">
    <citation type="submission" date="2018-11" db="EMBL/GenBank/DDBJ databases">
        <authorList>
            <person name="Alioto T."/>
            <person name="Alioto T."/>
        </authorList>
    </citation>
    <scope>NUCLEOTIDE SEQUENCE</scope>
</reference>
<dbReference type="AlphaFoldDB" id="A0A8B6GVP7"/>
<protein>
    <submittedName>
        <fullName evidence="1">Uncharacterized protein</fullName>
    </submittedName>
</protein>
<feature type="non-terminal residue" evidence="1">
    <location>
        <position position="634"/>
    </location>
</feature>
<proteinExistence type="predicted"/>
<comment type="caution">
    <text evidence="1">The sequence shown here is derived from an EMBL/GenBank/DDBJ whole genome shotgun (WGS) entry which is preliminary data.</text>
</comment>
<evidence type="ECO:0000313" key="2">
    <source>
        <dbReference type="Proteomes" id="UP000596742"/>
    </source>
</evidence>
<name>A0A8B6GVP7_MYTGA</name>